<accession>A0ABU7ZP75</accession>
<dbReference type="InterPro" id="IPR005119">
    <property type="entry name" value="LysR_subst-bd"/>
</dbReference>
<dbReference type="Gene3D" id="1.10.10.10">
    <property type="entry name" value="Winged helix-like DNA-binding domain superfamily/Winged helix DNA-binding domain"/>
    <property type="match status" value="1"/>
</dbReference>
<keyword evidence="3" id="KW-0238">DNA-binding</keyword>
<dbReference type="SUPFAM" id="SSF46785">
    <property type="entry name" value="Winged helix' DNA-binding domain"/>
    <property type="match status" value="1"/>
</dbReference>
<dbReference type="Pfam" id="PF03466">
    <property type="entry name" value="LysR_substrate"/>
    <property type="match status" value="1"/>
</dbReference>
<dbReference type="InterPro" id="IPR036390">
    <property type="entry name" value="WH_DNA-bd_sf"/>
</dbReference>
<protein>
    <submittedName>
        <fullName evidence="7">LysR family transcriptional regulator</fullName>
    </submittedName>
</protein>
<dbReference type="InterPro" id="IPR000847">
    <property type="entry name" value="LysR_HTH_N"/>
</dbReference>
<name>A0ABU7ZP75_9HYPH</name>
<comment type="similarity">
    <text evidence="1">Belongs to the LysR transcriptional regulatory family.</text>
</comment>
<dbReference type="PROSITE" id="PS50931">
    <property type="entry name" value="HTH_LYSR"/>
    <property type="match status" value="1"/>
</dbReference>
<evidence type="ECO:0000313" key="8">
    <source>
        <dbReference type="Proteomes" id="UP001380822"/>
    </source>
</evidence>
<dbReference type="SUPFAM" id="SSF53850">
    <property type="entry name" value="Periplasmic binding protein-like II"/>
    <property type="match status" value="1"/>
</dbReference>
<organism evidence="7 8">
    <name type="scientific">Pannonibacter anstelovis</name>
    <dbReference type="NCBI Taxonomy" id="3121537"/>
    <lineage>
        <taxon>Bacteria</taxon>
        <taxon>Pseudomonadati</taxon>
        <taxon>Pseudomonadota</taxon>
        <taxon>Alphaproteobacteria</taxon>
        <taxon>Hyphomicrobiales</taxon>
        <taxon>Stappiaceae</taxon>
        <taxon>Pannonibacter</taxon>
    </lineage>
</organism>
<evidence type="ECO:0000256" key="5">
    <source>
        <dbReference type="ARBA" id="ARBA00023163"/>
    </source>
</evidence>
<dbReference type="PANTHER" id="PTHR30537">
    <property type="entry name" value="HTH-TYPE TRANSCRIPTIONAL REGULATOR"/>
    <property type="match status" value="1"/>
</dbReference>
<dbReference type="PANTHER" id="PTHR30537:SF70">
    <property type="entry name" value="HTH-TYPE TRANSCRIPTIONAL ACTIVATOR AMPR"/>
    <property type="match status" value="1"/>
</dbReference>
<gene>
    <name evidence="7" type="ORF">V6L76_12250</name>
</gene>
<comment type="caution">
    <text evidence="7">The sequence shown here is derived from an EMBL/GenBank/DDBJ whole genome shotgun (WGS) entry which is preliminary data.</text>
</comment>
<dbReference type="Pfam" id="PF00126">
    <property type="entry name" value="HTH_1"/>
    <property type="match status" value="1"/>
</dbReference>
<keyword evidence="5" id="KW-0804">Transcription</keyword>
<evidence type="ECO:0000256" key="4">
    <source>
        <dbReference type="ARBA" id="ARBA00023159"/>
    </source>
</evidence>
<evidence type="ECO:0000256" key="3">
    <source>
        <dbReference type="ARBA" id="ARBA00023125"/>
    </source>
</evidence>
<sequence length="397" mass="44135">MQNHAHARIQPGLDLGNSFSKLSVRRACCRRGCQQQGEGKNLSGTAEMGKRFLHDQSLEMPGVRKRTCGSLTSNDVMRFFYFGLHSGLKRQIFRRSIRKSNAMDRPDIPLNALRVFEVAMRQGSFTKAAVELRVTQAAVSHQIARLEDQLGVTLFQRTSQGLVPTDEARLLAPVLEHSFDVIGRTLDRFHGKRHVEVLSVGVNTTFALGWLMPRLEAFCSAHPEIDLRISTNNNRVEILREGLDMAIRFGASGWSGHDALPLMEAPLSPLCAPQLAGQLREPADLAKLLLLRSYRNAEWPQWFEAARTPVPPIKGPVFDSSVALAELAADGVGAALLPVAMFQRHILEGRLFQPFPVTVQAGRYLLVWPSERPQTRAMAAFAQWISEACSNDRPVAD</sequence>
<proteinExistence type="inferred from homology"/>
<reference evidence="7 8" key="1">
    <citation type="submission" date="2024-02" db="EMBL/GenBank/DDBJ databases">
        <title>A new putative Pannonibacter species isolated from two cases of bloodstream infections in paediatric patients.</title>
        <authorList>
            <person name="Castellana S."/>
            <person name="De Laurentiis V."/>
            <person name="Grassi M."/>
            <person name="De Leonardis F."/>
            <person name="Mosca A."/>
            <person name="De Carlo C."/>
            <person name="Sparapano E."/>
            <person name="Ronga L."/>
            <person name="Santacroce L."/>
            <person name="Chironna M."/>
            <person name="De Robertis A."/>
            <person name="Bianco A."/>
            <person name="Del Sambro L."/>
            <person name="Capozzi L."/>
            <person name="Parisi A."/>
        </authorList>
    </citation>
    <scope>NUCLEOTIDE SEQUENCE [LARGE SCALE GENOMIC DNA]</scope>
    <source>
        <strain evidence="7 8">Pt2</strain>
    </source>
</reference>
<dbReference type="Proteomes" id="UP001380822">
    <property type="component" value="Unassembled WGS sequence"/>
</dbReference>
<evidence type="ECO:0000256" key="2">
    <source>
        <dbReference type="ARBA" id="ARBA00023015"/>
    </source>
</evidence>
<evidence type="ECO:0000313" key="7">
    <source>
        <dbReference type="EMBL" id="MEH0097034.1"/>
    </source>
</evidence>
<evidence type="ECO:0000256" key="1">
    <source>
        <dbReference type="ARBA" id="ARBA00009437"/>
    </source>
</evidence>
<feature type="domain" description="HTH lysR-type" evidence="6">
    <location>
        <begin position="108"/>
        <end position="165"/>
    </location>
</feature>
<keyword evidence="2" id="KW-0805">Transcription regulation</keyword>
<dbReference type="PRINTS" id="PR00039">
    <property type="entry name" value="HTHLYSR"/>
</dbReference>
<dbReference type="Gene3D" id="3.40.190.10">
    <property type="entry name" value="Periplasmic binding protein-like II"/>
    <property type="match status" value="2"/>
</dbReference>
<keyword evidence="4" id="KW-0010">Activator</keyword>
<evidence type="ECO:0000259" key="6">
    <source>
        <dbReference type="PROSITE" id="PS50931"/>
    </source>
</evidence>
<dbReference type="EMBL" id="JBAKBE010000006">
    <property type="protein sequence ID" value="MEH0097034.1"/>
    <property type="molecule type" value="Genomic_DNA"/>
</dbReference>
<dbReference type="InterPro" id="IPR036388">
    <property type="entry name" value="WH-like_DNA-bd_sf"/>
</dbReference>
<dbReference type="InterPro" id="IPR058163">
    <property type="entry name" value="LysR-type_TF_proteobact-type"/>
</dbReference>
<keyword evidence="8" id="KW-1185">Reference proteome</keyword>